<dbReference type="InterPro" id="IPR002550">
    <property type="entry name" value="CNNM"/>
</dbReference>
<reference evidence="14" key="1">
    <citation type="submission" date="2021-02" db="EMBL/GenBank/DDBJ databases">
        <title>Natrosporangium hydrolyticum gen. nov., sp. nov, a haloalkaliphilic actinobacterium from a soda solonchak soil.</title>
        <authorList>
            <person name="Sorokin D.Y."/>
            <person name="Khijniak T.V."/>
            <person name="Zakharycheva A.P."/>
            <person name="Boueva O.V."/>
            <person name="Ariskina E.V."/>
            <person name="Hahnke R.L."/>
            <person name="Bunk B."/>
            <person name="Sproer C."/>
            <person name="Schumann P."/>
            <person name="Evtushenko L.I."/>
            <person name="Kublanov I.V."/>
        </authorList>
    </citation>
    <scope>NUCLEOTIDE SEQUENCE</scope>
    <source>
        <strain evidence="14">DSM 106523</strain>
    </source>
</reference>
<keyword evidence="5" id="KW-0677">Repeat</keyword>
<evidence type="ECO:0000259" key="13">
    <source>
        <dbReference type="PROSITE" id="PS51846"/>
    </source>
</evidence>
<keyword evidence="3" id="KW-1003">Cell membrane</keyword>
<feature type="domain" description="CBS" evidence="12">
    <location>
        <begin position="221"/>
        <end position="281"/>
    </location>
</feature>
<dbReference type="EMBL" id="CP070499">
    <property type="protein sequence ID" value="QSB15395.1"/>
    <property type="molecule type" value="Genomic_DNA"/>
</dbReference>
<evidence type="ECO:0000313" key="15">
    <source>
        <dbReference type="Proteomes" id="UP000662857"/>
    </source>
</evidence>
<dbReference type="SUPFAM" id="SSF56176">
    <property type="entry name" value="FAD-binding/transporter-associated domain-like"/>
    <property type="match status" value="1"/>
</dbReference>
<evidence type="ECO:0000259" key="12">
    <source>
        <dbReference type="PROSITE" id="PS51371"/>
    </source>
</evidence>
<evidence type="ECO:0000256" key="1">
    <source>
        <dbReference type="ARBA" id="ARBA00004651"/>
    </source>
</evidence>
<comment type="subcellular location">
    <subcellularLocation>
        <location evidence="1">Cell membrane</location>
        <topology evidence="1">Multi-pass membrane protein</topology>
    </subcellularLocation>
</comment>
<dbReference type="AlphaFoldDB" id="A0A895YH62"/>
<organism evidence="14 15">
    <name type="scientific">Natronosporangium hydrolyticum</name>
    <dbReference type="NCBI Taxonomy" id="2811111"/>
    <lineage>
        <taxon>Bacteria</taxon>
        <taxon>Bacillati</taxon>
        <taxon>Actinomycetota</taxon>
        <taxon>Actinomycetes</taxon>
        <taxon>Micromonosporales</taxon>
        <taxon>Micromonosporaceae</taxon>
        <taxon>Natronosporangium</taxon>
    </lineage>
</organism>
<feature type="transmembrane region" description="Helical" evidence="11">
    <location>
        <begin position="98"/>
        <end position="123"/>
    </location>
</feature>
<dbReference type="CDD" id="cd04590">
    <property type="entry name" value="CBS_pair_CorC_HlyC_assoc"/>
    <property type="match status" value="1"/>
</dbReference>
<feature type="transmembrane region" description="Helical" evidence="11">
    <location>
        <begin position="6"/>
        <end position="30"/>
    </location>
</feature>
<dbReference type="Pfam" id="PF03471">
    <property type="entry name" value="CorC_HlyC"/>
    <property type="match status" value="1"/>
</dbReference>
<feature type="domain" description="CNNM transmembrane" evidence="13">
    <location>
        <begin position="1"/>
        <end position="202"/>
    </location>
</feature>
<dbReference type="Gene3D" id="3.30.465.10">
    <property type="match status" value="1"/>
</dbReference>
<dbReference type="PROSITE" id="PS51846">
    <property type="entry name" value="CNNM"/>
    <property type="match status" value="1"/>
</dbReference>
<evidence type="ECO:0000313" key="14">
    <source>
        <dbReference type="EMBL" id="QSB15395.1"/>
    </source>
</evidence>
<dbReference type="SUPFAM" id="SSF54631">
    <property type="entry name" value="CBS-domain pair"/>
    <property type="match status" value="1"/>
</dbReference>
<evidence type="ECO:0000256" key="7">
    <source>
        <dbReference type="ARBA" id="ARBA00023122"/>
    </source>
</evidence>
<feature type="domain" description="CBS" evidence="12">
    <location>
        <begin position="287"/>
        <end position="344"/>
    </location>
</feature>
<dbReference type="Pfam" id="PF00571">
    <property type="entry name" value="CBS"/>
    <property type="match status" value="2"/>
</dbReference>
<dbReference type="Gene3D" id="3.10.580.10">
    <property type="entry name" value="CBS-domain"/>
    <property type="match status" value="1"/>
</dbReference>
<dbReference type="InterPro" id="IPR036318">
    <property type="entry name" value="FAD-bd_PCMH-like_sf"/>
</dbReference>
<dbReference type="InterPro" id="IPR016169">
    <property type="entry name" value="FAD-bd_PCMH_sub2"/>
</dbReference>
<evidence type="ECO:0000256" key="9">
    <source>
        <dbReference type="PROSITE-ProRule" id="PRU00703"/>
    </source>
</evidence>
<evidence type="ECO:0000256" key="3">
    <source>
        <dbReference type="ARBA" id="ARBA00022475"/>
    </source>
</evidence>
<dbReference type="InterPro" id="IPR046342">
    <property type="entry name" value="CBS_dom_sf"/>
</dbReference>
<keyword evidence="6 10" id="KW-1133">Transmembrane helix</keyword>
<feature type="transmembrane region" description="Helical" evidence="11">
    <location>
        <begin position="60"/>
        <end position="78"/>
    </location>
</feature>
<dbReference type="Pfam" id="PF01595">
    <property type="entry name" value="CNNM"/>
    <property type="match status" value="1"/>
</dbReference>
<keyword evidence="4 10" id="KW-0812">Transmembrane</keyword>
<gene>
    <name evidence="14" type="ORF">JQS43_03270</name>
</gene>
<dbReference type="SMART" id="SM01091">
    <property type="entry name" value="CorC_HlyC"/>
    <property type="match status" value="1"/>
</dbReference>
<keyword evidence="7 9" id="KW-0129">CBS domain</keyword>
<dbReference type="InterPro" id="IPR000644">
    <property type="entry name" value="CBS_dom"/>
</dbReference>
<evidence type="ECO:0000256" key="2">
    <source>
        <dbReference type="ARBA" id="ARBA00006337"/>
    </source>
</evidence>
<dbReference type="RefSeq" id="WP_239677576.1">
    <property type="nucleotide sequence ID" value="NZ_CP070499.1"/>
</dbReference>
<evidence type="ECO:0000256" key="8">
    <source>
        <dbReference type="ARBA" id="ARBA00023136"/>
    </source>
</evidence>
<dbReference type="PANTHER" id="PTHR43099">
    <property type="entry name" value="UPF0053 PROTEIN YRKA"/>
    <property type="match status" value="1"/>
</dbReference>
<evidence type="ECO:0000256" key="5">
    <source>
        <dbReference type="ARBA" id="ARBA00022737"/>
    </source>
</evidence>
<dbReference type="Proteomes" id="UP000662857">
    <property type="component" value="Chromosome"/>
</dbReference>
<dbReference type="PANTHER" id="PTHR43099:SF6">
    <property type="entry name" value="UPF0053 PROTEIN RV1842C"/>
    <property type="match status" value="1"/>
</dbReference>
<dbReference type="InterPro" id="IPR005170">
    <property type="entry name" value="Transptr-assoc_dom"/>
</dbReference>
<accession>A0A895YH62</accession>
<evidence type="ECO:0000256" key="11">
    <source>
        <dbReference type="SAM" id="Phobius"/>
    </source>
</evidence>
<evidence type="ECO:0000256" key="10">
    <source>
        <dbReference type="PROSITE-ProRule" id="PRU01193"/>
    </source>
</evidence>
<sequence>MTEWLLLSFALVLVAANAVFVAAEFSLVAVDHAAVERAVRGKVRGAAGVLRARRSLSTQLSGAQLGITVTSLLIGFIAEPSLAALLTGPLGLAGLPPGAMTAVSVILALAIATIFQMIFGELVPKNLAIARPMPTARAVTPLQRGFTAAARPLITVLNGAANRLLRLMGIEPQEELQSARSARELASLVRRSAQQGTLPRPTAQLLTRTLAFGDRTAQDVMTPRRRVHFLPADQPVRRILDAAEATGHSRFPVIDQGDVDDVVGFVHVKHALAVPLPARATTPLRQVMVAPLRVPASLELDPLLTQLRQHGLQMAVVIDEFGGTDGVVTLEDLVEELVGDIADEHDRPGAHARRRGDGGWSLSGLLRLDEAAALTGLPFAEDEHYDTLAGLVLHHLGRMPTVGDRVTETVGQQPVELVVERMDGLRIDRVRLQTLPGDPEPGGQQ</sequence>
<keyword evidence="15" id="KW-1185">Reference proteome</keyword>
<comment type="similarity">
    <text evidence="2">Belongs to the UPF0053 family.</text>
</comment>
<dbReference type="GO" id="GO:0050660">
    <property type="term" value="F:flavin adenine dinucleotide binding"/>
    <property type="evidence" value="ECO:0007669"/>
    <property type="project" value="InterPro"/>
</dbReference>
<evidence type="ECO:0000256" key="6">
    <source>
        <dbReference type="ARBA" id="ARBA00022989"/>
    </source>
</evidence>
<keyword evidence="8 10" id="KW-0472">Membrane</keyword>
<dbReference type="PROSITE" id="PS51371">
    <property type="entry name" value="CBS"/>
    <property type="match status" value="2"/>
</dbReference>
<evidence type="ECO:0000256" key="4">
    <source>
        <dbReference type="ARBA" id="ARBA00022692"/>
    </source>
</evidence>
<dbReference type="InterPro" id="IPR051676">
    <property type="entry name" value="UPF0053_domain"/>
</dbReference>
<proteinExistence type="inferred from homology"/>
<name>A0A895YH62_9ACTN</name>
<protein>
    <submittedName>
        <fullName evidence="14">HlyC/CorC family transporter</fullName>
    </submittedName>
</protein>
<dbReference type="KEGG" id="nhy:JQS43_03270"/>
<dbReference type="GO" id="GO:0005886">
    <property type="term" value="C:plasma membrane"/>
    <property type="evidence" value="ECO:0007669"/>
    <property type="project" value="UniProtKB-SubCell"/>
</dbReference>
<dbReference type="InterPro" id="IPR044751">
    <property type="entry name" value="Ion_transp-like_CBS"/>
</dbReference>